<dbReference type="RefSeq" id="WP_130556843.1">
    <property type="nucleotide sequence ID" value="NZ_AP028947.1"/>
</dbReference>
<dbReference type="SUPFAM" id="SSF54001">
    <property type="entry name" value="Cysteine proteinases"/>
    <property type="match status" value="1"/>
</dbReference>
<protein>
    <submittedName>
        <fullName evidence="2">Transglutaminase family protein</fullName>
    </submittedName>
</protein>
<dbReference type="Pfam" id="PF08379">
    <property type="entry name" value="Bact_transglu_N"/>
    <property type="match status" value="1"/>
</dbReference>
<dbReference type="PANTHER" id="PTHR33490:SF7">
    <property type="entry name" value="BLR2979 PROTEIN"/>
    <property type="match status" value="1"/>
</dbReference>
<organism evidence="2 3">
    <name type="scientific">Limnobacter thiooxidans</name>
    <dbReference type="NCBI Taxonomy" id="131080"/>
    <lineage>
        <taxon>Bacteria</taxon>
        <taxon>Pseudomonadati</taxon>
        <taxon>Pseudomonadota</taxon>
        <taxon>Betaproteobacteria</taxon>
        <taxon>Burkholderiales</taxon>
        <taxon>Burkholderiaceae</taxon>
        <taxon>Limnobacter</taxon>
    </lineage>
</organism>
<sequence>MTFSERRKVTHVTDYDYQQPAECAQQICILQPQEGLSMQAGPLRKGQKLVSHTLKIRPNPSTVQSNTDAFGNVVHHFEMNYPHDNLEVVSESEVEVSNFLHTGPIDDLISPSWNELVDQLRYQAGQAISDDYQFRFESKHVPVLDSLRDYGSLDFWPGRQVVHAGQALMQRIFREFNYQSGSTTIHTTVEEVMQSREGVCQDFAHVMLAVLRSLGLSARYVSGYMLTEPPPGQPKLLGADASHAWVSLWCGPDVGWVDFDPTNNQLPDTRYVTVAIGRDYADVPPMRGVVHGGGEHTLKVAVTVF</sequence>
<dbReference type="KEGG" id="lto:RGQ30_11240"/>
<dbReference type="PANTHER" id="PTHR33490">
    <property type="entry name" value="BLR5614 PROTEIN-RELATED"/>
    <property type="match status" value="1"/>
</dbReference>
<reference evidence="2 3" key="1">
    <citation type="submission" date="2023-10" db="EMBL/GenBank/DDBJ databases">
        <title>Complete Genome Sequence of Limnobacter thiooxidans CS-K2T, Isolated from freshwater lake sediments in Bavaria, Germany.</title>
        <authorList>
            <person name="Naruki M."/>
            <person name="Watanabe A."/>
            <person name="Warashina T."/>
            <person name="Morita T."/>
            <person name="Arakawa K."/>
        </authorList>
    </citation>
    <scope>NUCLEOTIDE SEQUENCE [LARGE SCALE GENOMIC DNA]</scope>
    <source>
        <strain evidence="2 3">CS-K2</strain>
    </source>
</reference>
<dbReference type="AlphaFoldDB" id="A0AA86IYG5"/>
<feature type="domain" description="Transglutaminase-like" evidence="1">
    <location>
        <begin position="192"/>
        <end position="263"/>
    </location>
</feature>
<dbReference type="InterPro" id="IPR002931">
    <property type="entry name" value="Transglutaminase-like"/>
</dbReference>
<name>A0AA86IYG5_9BURK</name>
<proteinExistence type="predicted"/>
<evidence type="ECO:0000313" key="3">
    <source>
        <dbReference type="Proteomes" id="UP001329151"/>
    </source>
</evidence>
<dbReference type="EMBL" id="AP028947">
    <property type="protein sequence ID" value="BET25623.1"/>
    <property type="molecule type" value="Genomic_DNA"/>
</dbReference>
<accession>A0AA86IYG5</accession>
<gene>
    <name evidence="2" type="ORF">RGQ30_11240</name>
</gene>
<dbReference type="InterPro" id="IPR013589">
    <property type="entry name" value="Bac_transglu_N"/>
</dbReference>
<dbReference type="Pfam" id="PF01841">
    <property type="entry name" value="Transglut_core"/>
    <property type="match status" value="1"/>
</dbReference>
<dbReference type="InterPro" id="IPR038765">
    <property type="entry name" value="Papain-like_cys_pep_sf"/>
</dbReference>
<dbReference type="Proteomes" id="UP001329151">
    <property type="component" value="Chromosome"/>
</dbReference>
<evidence type="ECO:0000259" key="1">
    <source>
        <dbReference type="SMART" id="SM00460"/>
    </source>
</evidence>
<dbReference type="Gene3D" id="3.10.620.30">
    <property type="match status" value="1"/>
</dbReference>
<keyword evidence="3" id="KW-1185">Reference proteome</keyword>
<dbReference type="SMART" id="SM00460">
    <property type="entry name" value="TGc"/>
    <property type="match status" value="1"/>
</dbReference>
<evidence type="ECO:0000313" key="2">
    <source>
        <dbReference type="EMBL" id="BET25623.1"/>
    </source>
</evidence>